<dbReference type="SUPFAM" id="SSF53850">
    <property type="entry name" value="Periplasmic binding protein-like II"/>
    <property type="match status" value="1"/>
</dbReference>
<feature type="chain" id="PRO_5005581153" evidence="4">
    <location>
        <begin position="28"/>
        <end position="425"/>
    </location>
</feature>
<dbReference type="RefSeq" id="WP_053251304.1">
    <property type="nucleotide sequence ID" value="NZ_LGAP01000020.1"/>
</dbReference>
<dbReference type="InterPro" id="IPR006059">
    <property type="entry name" value="SBP"/>
</dbReference>
<evidence type="ECO:0000256" key="4">
    <source>
        <dbReference type="SAM" id="SignalP"/>
    </source>
</evidence>
<dbReference type="CDD" id="cd13585">
    <property type="entry name" value="PBP2_TMBP_like"/>
    <property type="match status" value="1"/>
</dbReference>
<protein>
    <submittedName>
        <fullName evidence="5">Sugar ABC transporter substrate-binding protein</fullName>
    </submittedName>
</protein>
<dbReference type="AlphaFoldDB" id="A0A0L8BLA3"/>
<dbReference type="PATRIC" id="fig|106592.7.peg.3514"/>
<reference evidence="6" key="1">
    <citation type="submission" date="2015-07" db="EMBL/GenBank/DDBJ databases">
        <title>Whole genome sequence of an Ensifer adhaerens strain isolated from a cave pool in the Wind Cave National Park.</title>
        <authorList>
            <person name="Eng W.W.H."/>
            <person name="Gan H.M."/>
            <person name="Barton H.A."/>
            <person name="Savka M.A."/>
        </authorList>
    </citation>
    <scope>NUCLEOTIDE SEQUENCE [LARGE SCALE GENOMIC DNA]</scope>
    <source>
        <strain evidence="6">SD006</strain>
    </source>
</reference>
<feature type="signal peptide" evidence="4">
    <location>
        <begin position="1"/>
        <end position="27"/>
    </location>
</feature>
<keyword evidence="3" id="KW-0574">Periplasm</keyword>
<dbReference type="PANTHER" id="PTHR43649:SF12">
    <property type="entry name" value="DIACETYLCHITOBIOSE BINDING PROTEIN DASA"/>
    <property type="match status" value="1"/>
</dbReference>
<evidence type="ECO:0000256" key="1">
    <source>
        <dbReference type="ARBA" id="ARBA00004418"/>
    </source>
</evidence>
<dbReference type="Gene3D" id="3.40.190.10">
    <property type="entry name" value="Periplasmic binding protein-like II"/>
    <property type="match status" value="2"/>
</dbReference>
<name>A0A0L8BLA3_ENSAD</name>
<sequence length="425" mass="46105">MRKARTLVSSIAFACLLSSTVSTIALAAECTDTIKVLAQPRDGLTLLEDYKAEFEKLSGGASFEIDYLNENDRRAKTKADASTIGKYNVYYIDEANVALFASAGWVAPLMDYYPADYDYADFDPGRQKVATYDGKVWFAPITGGGDLMVYRKDLLEAAGIAPPKTLDEYIAAVKKLNQPDQGIYGTALRGQRGSGANVWRWMPFFKGFGGNWFDGKTPVFDSEQAVKATETYLELFKYSAPGSQTGGWDEAVGAFTSGQVAMLIESTPLVGMAIDPKSSKVAGKVGYLPPPAPLTGGGYGHGLAIGAKANKDEISKACAGLFIAWATSKENESRRLEANQFSELNRTSIMTSKKFAELYGPDLGQALADTGKVTAVNFWQNPQWPDLGDRWGIILEELITGTRTDIKDGLDELNGFAKDLVARSQ</sequence>
<dbReference type="InterPro" id="IPR050490">
    <property type="entry name" value="Bact_solute-bd_prot1"/>
</dbReference>
<dbReference type="Pfam" id="PF01547">
    <property type="entry name" value="SBP_bac_1"/>
    <property type="match status" value="1"/>
</dbReference>
<organism evidence="5 6">
    <name type="scientific">Ensifer adhaerens</name>
    <name type="common">Sinorhizobium morelense</name>
    <dbReference type="NCBI Taxonomy" id="106592"/>
    <lineage>
        <taxon>Bacteria</taxon>
        <taxon>Pseudomonadati</taxon>
        <taxon>Pseudomonadota</taxon>
        <taxon>Alphaproteobacteria</taxon>
        <taxon>Hyphomicrobiales</taxon>
        <taxon>Rhizobiaceae</taxon>
        <taxon>Sinorhizobium/Ensifer group</taxon>
        <taxon>Ensifer</taxon>
    </lineage>
</organism>
<accession>A0A0L8BLA3</accession>
<dbReference type="PANTHER" id="PTHR43649">
    <property type="entry name" value="ARABINOSE-BINDING PROTEIN-RELATED"/>
    <property type="match status" value="1"/>
</dbReference>
<comment type="subcellular location">
    <subcellularLocation>
        <location evidence="1">Periplasm</location>
    </subcellularLocation>
</comment>
<dbReference type="OrthoDB" id="7532544at2"/>
<dbReference type="GO" id="GO:0042597">
    <property type="term" value="C:periplasmic space"/>
    <property type="evidence" value="ECO:0007669"/>
    <property type="project" value="UniProtKB-SubCell"/>
</dbReference>
<evidence type="ECO:0000313" key="5">
    <source>
        <dbReference type="EMBL" id="KOF15358.1"/>
    </source>
</evidence>
<evidence type="ECO:0000256" key="3">
    <source>
        <dbReference type="ARBA" id="ARBA00022764"/>
    </source>
</evidence>
<comment type="caution">
    <text evidence="5">The sequence shown here is derived from an EMBL/GenBank/DDBJ whole genome shotgun (WGS) entry which is preliminary data.</text>
</comment>
<keyword evidence="4" id="KW-0732">Signal</keyword>
<dbReference type="EMBL" id="LGAP01000020">
    <property type="protein sequence ID" value="KOF15358.1"/>
    <property type="molecule type" value="Genomic_DNA"/>
</dbReference>
<gene>
    <name evidence="5" type="ORF">AC244_23930</name>
</gene>
<comment type="similarity">
    <text evidence="2">Belongs to the bacterial solute-binding protein 1 family.</text>
</comment>
<evidence type="ECO:0000256" key="2">
    <source>
        <dbReference type="ARBA" id="ARBA00008520"/>
    </source>
</evidence>
<proteinExistence type="inferred from homology"/>
<evidence type="ECO:0000313" key="6">
    <source>
        <dbReference type="Proteomes" id="UP000037425"/>
    </source>
</evidence>
<dbReference type="Proteomes" id="UP000037425">
    <property type="component" value="Unassembled WGS sequence"/>
</dbReference>